<name>A6DQ44_9BACT</name>
<keyword evidence="5 9" id="KW-0274">FAD</keyword>
<evidence type="ECO:0000256" key="7">
    <source>
        <dbReference type="ARBA" id="ARBA00034478"/>
    </source>
</evidence>
<comment type="cofactor">
    <cofactor evidence="1 9">
        <name>FAD</name>
        <dbReference type="ChEBI" id="CHEBI:57692"/>
    </cofactor>
</comment>
<dbReference type="InterPro" id="IPR029041">
    <property type="entry name" value="FAD-linked_oxidoreductase-like"/>
</dbReference>
<dbReference type="Pfam" id="PF02219">
    <property type="entry name" value="MTHFR"/>
    <property type="match status" value="1"/>
</dbReference>
<dbReference type="SUPFAM" id="SSF51730">
    <property type="entry name" value="FAD-linked oxidoreductase"/>
    <property type="match status" value="1"/>
</dbReference>
<keyword evidence="4 9" id="KW-0285">Flavoprotein</keyword>
<dbReference type="AlphaFoldDB" id="A6DQ44"/>
<evidence type="ECO:0000256" key="1">
    <source>
        <dbReference type="ARBA" id="ARBA00001974"/>
    </source>
</evidence>
<dbReference type="eggNOG" id="COG0685">
    <property type="taxonomic scope" value="Bacteria"/>
</dbReference>
<gene>
    <name evidence="10" type="ORF">LNTAR_24279</name>
</gene>
<comment type="pathway">
    <text evidence="2 9">One-carbon metabolism; tetrahydrofolate interconversion.</text>
</comment>
<dbReference type="STRING" id="313628.LNTAR_24279"/>
<evidence type="ECO:0000256" key="2">
    <source>
        <dbReference type="ARBA" id="ARBA00004777"/>
    </source>
</evidence>
<accession>A6DQ44</accession>
<evidence type="ECO:0000313" key="11">
    <source>
        <dbReference type="Proteomes" id="UP000004947"/>
    </source>
</evidence>
<evidence type="ECO:0000256" key="8">
    <source>
        <dbReference type="ARBA" id="ARBA00048628"/>
    </source>
</evidence>
<dbReference type="Proteomes" id="UP000004947">
    <property type="component" value="Unassembled WGS sequence"/>
</dbReference>
<comment type="pathway">
    <text evidence="7">Amino-acid biosynthesis; L-methionine biosynthesis via de novo pathway.</text>
</comment>
<evidence type="ECO:0000313" key="10">
    <source>
        <dbReference type="EMBL" id="EDM26285.1"/>
    </source>
</evidence>
<comment type="similarity">
    <text evidence="3 9">Belongs to the methylenetetrahydrofolate reductase family.</text>
</comment>
<dbReference type="EMBL" id="ABCK01000018">
    <property type="protein sequence ID" value="EDM26285.1"/>
    <property type="molecule type" value="Genomic_DNA"/>
</dbReference>
<dbReference type="GO" id="GO:0035999">
    <property type="term" value="P:tetrahydrofolate interconversion"/>
    <property type="evidence" value="ECO:0007669"/>
    <property type="project" value="UniProtKB-UniPathway"/>
</dbReference>
<evidence type="ECO:0000256" key="9">
    <source>
        <dbReference type="RuleBase" id="RU003862"/>
    </source>
</evidence>
<evidence type="ECO:0000256" key="4">
    <source>
        <dbReference type="ARBA" id="ARBA00022630"/>
    </source>
</evidence>
<dbReference type="GO" id="GO:0071949">
    <property type="term" value="F:FAD binding"/>
    <property type="evidence" value="ECO:0007669"/>
    <property type="project" value="TreeGrafter"/>
</dbReference>
<keyword evidence="6 9" id="KW-0560">Oxidoreductase</keyword>
<dbReference type="RefSeq" id="WP_007279975.1">
    <property type="nucleotide sequence ID" value="NZ_ABCK01000018.1"/>
</dbReference>
<evidence type="ECO:0000256" key="6">
    <source>
        <dbReference type="ARBA" id="ARBA00023002"/>
    </source>
</evidence>
<comment type="catalytic activity">
    <reaction evidence="8">
        <text>(6S)-5-methyl-5,6,7,8-tetrahydrofolate + NAD(+) = (6R)-5,10-methylene-5,6,7,8-tetrahydrofolate + NADH + H(+)</text>
        <dbReference type="Rhea" id="RHEA:19821"/>
        <dbReference type="ChEBI" id="CHEBI:15378"/>
        <dbReference type="ChEBI" id="CHEBI:15636"/>
        <dbReference type="ChEBI" id="CHEBI:18608"/>
        <dbReference type="ChEBI" id="CHEBI:57540"/>
        <dbReference type="ChEBI" id="CHEBI:57945"/>
        <dbReference type="EC" id="1.5.1.54"/>
    </reaction>
    <physiologicalReaction direction="right-to-left" evidence="8">
        <dbReference type="Rhea" id="RHEA:19823"/>
    </physiologicalReaction>
</comment>
<dbReference type="PANTHER" id="PTHR45754">
    <property type="entry name" value="METHYLENETETRAHYDROFOLATE REDUCTASE"/>
    <property type="match status" value="1"/>
</dbReference>
<dbReference type="GO" id="GO:0005829">
    <property type="term" value="C:cytosol"/>
    <property type="evidence" value="ECO:0007669"/>
    <property type="project" value="TreeGrafter"/>
</dbReference>
<reference evidence="10 11" key="1">
    <citation type="journal article" date="2010" name="J. Bacteriol.">
        <title>Genome sequence of Lentisphaera araneosa HTCC2155T, the type species of the order Lentisphaerales in the phylum Lentisphaerae.</title>
        <authorList>
            <person name="Thrash J.C."/>
            <person name="Cho J.C."/>
            <person name="Vergin K.L."/>
            <person name="Morris R.M."/>
            <person name="Giovannoni S.J."/>
        </authorList>
    </citation>
    <scope>NUCLEOTIDE SEQUENCE [LARGE SCALE GENOMIC DNA]</scope>
    <source>
        <strain evidence="10 11">HTCC2155</strain>
    </source>
</reference>
<dbReference type="UniPathway" id="UPA00193"/>
<evidence type="ECO:0000256" key="5">
    <source>
        <dbReference type="ARBA" id="ARBA00022827"/>
    </source>
</evidence>
<proteinExistence type="inferred from homology"/>
<dbReference type="InterPro" id="IPR003171">
    <property type="entry name" value="Mehydrof_redctse-like"/>
</dbReference>
<sequence length="487" mass="53986">MTQDDDQLNINFNESNPFQDALAGGKFSVVVEVAPPLEGEGDSDNMFSLEKIAEECSRHEEIVGIAVNDRIQGPTHIPAWKLAQRLSKISTKPAISHISGQGHDQESFEEEVAAASSAGINNLLLISGTLQEGEEKYFESTEQLRNCTAKHENINTGAAVNPFKYSVNSSFAQYLKMIQKISSGAKFITTQAGLDMRKYDELLRFCTHREITVPLIARLNLISHDCLPMITDLQMEPGVPLSREISSLVLRELNEAQDHSSFMNIQLRRLCLQINACALMGYSGVQIKGIKNAVELHQVMIRMRACMEEIISLEQFYQEWDALNQSVSFSPGSSIVQSLPNQDLKSSNHAQTGTYYIYKKSELRPVDESLSSDNTDDLIYADFNHPSEFEVFRTKLAKKLNLDEKDGSIARLLKKTITGISDDSPADLAKTQFTDLSACPKKLIHGCCGGTRSDDLCEDGKSSCIHLARIGMAASLNQLDLLEQPSD</sequence>
<dbReference type="OrthoDB" id="9795431at2"/>
<evidence type="ECO:0000256" key="3">
    <source>
        <dbReference type="ARBA" id="ARBA00006743"/>
    </source>
</evidence>
<comment type="caution">
    <text evidence="10">The sequence shown here is derived from an EMBL/GenBank/DDBJ whole genome shotgun (WGS) entry which is preliminary data.</text>
</comment>
<keyword evidence="11" id="KW-1185">Reference proteome</keyword>
<protein>
    <recommendedName>
        <fullName evidence="9">Methylenetetrahydrofolate reductase</fullName>
    </recommendedName>
</protein>
<organism evidence="10 11">
    <name type="scientific">Lentisphaera araneosa HTCC2155</name>
    <dbReference type="NCBI Taxonomy" id="313628"/>
    <lineage>
        <taxon>Bacteria</taxon>
        <taxon>Pseudomonadati</taxon>
        <taxon>Lentisphaerota</taxon>
        <taxon>Lentisphaeria</taxon>
        <taxon>Lentisphaerales</taxon>
        <taxon>Lentisphaeraceae</taxon>
        <taxon>Lentisphaera</taxon>
    </lineage>
</organism>
<dbReference type="GO" id="GO:0106312">
    <property type="term" value="F:methylenetetrahydrofolate reductase (NADH) activity"/>
    <property type="evidence" value="ECO:0007669"/>
    <property type="project" value="UniProtKB-EC"/>
</dbReference>
<dbReference type="PANTHER" id="PTHR45754:SF3">
    <property type="entry name" value="METHYLENETETRAHYDROFOLATE REDUCTASE (NADPH)"/>
    <property type="match status" value="1"/>
</dbReference>
<dbReference type="GO" id="GO:0009086">
    <property type="term" value="P:methionine biosynthetic process"/>
    <property type="evidence" value="ECO:0007669"/>
    <property type="project" value="TreeGrafter"/>
</dbReference>
<dbReference type="Gene3D" id="3.20.20.220">
    <property type="match status" value="1"/>
</dbReference>